<dbReference type="EMBL" id="LSSK01000074">
    <property type="protein sequence ID" value="OMH85504.1"/>
    <property type="molecule type" value="Genomic_DNA"/>
</dbReference>
<protein>
    <submittedName>
        <fullName evidence="4">Mitotic checkpoint protein</fullName>
    </submittedName>
</protein>
<organism evidence="4 5">
    <name type="scientific">Zancudomyces culisetae</name>
    <name type="common">Gut fungus</name>
    <name type="synonym">Smittium culisetae</name>
    <dbReference type="NCBI Taxonomy" id="1213189"/>
    <lineage>
        <taxon>Eukaryota</taxon>
        <taxon>Fungi</taxon>
        <taxon>Fungi incertae sedis</taxon>
        <taxon>Zoopagomycota</taxon>
        <taxon>Kickxellomycotina</taxon>
        <taxon>Harpellomycetes</taxon>
        <taxon>Harpellales</taxon>
        <taxon>Legeriomycetaceae</taxon>
        <taxon>Zancudomyces</taxon>
    </lineage>
</organism>
<comment type="caution">
    <text evidence="4">The sequence shown here is derived from an EMBL/GenBank/DDBJ whole genome shotgun (WGS) entry which is preliminary data.</text>
</comment>
<feature type="repeat" description="WD" evidence="3">
    <location>
        <begin position="1"/>
        <end position="28"/>
    </location>
</feature>
<keyword evidence="2" id="KW-0677">Repeat</keyword>
<gene>
    <name evidence="4" type="ORF">AX774_g936</name>
</gene>
<dbReference type="Pfam" id="PF00400">
    <property type="entry name" value="WD40"/>
    <property type="match status" value="2"/>
</dbReference>
<accession>A0A1R1PX40</accession>
<feature type="repeat" description="WD" evidence="3">
    <location>
        <begin position="133"/>
        <end position="167"/>
    </location>
</feature>
<dbReference type="SUPFAM" id="SSF50978">
    <property type="entry name" value="WD40 repeat-like"/>
    <property type="match status" value="1"/>
</dbReference>
<dbReference type="Proteomes" id="UP000188320">
    <property type="component" value="Unassembled WGS sequence"/>
</dbReference>
<keyword evidence="5" id="KW-1185">Reference proteome</keyword>
<dbReference type="InterPro" id="IPR015943">
    <property type="entry name" value="WD40/YVTN_repeat-like_dom_sf"/>
</dbReference>
<dbReference type="InterPro" id="IPR001680">
    <property type="entry name" value="WD40_rpt"/>
</dbReference>
<proteinExistence type="predicted"/>
<dbReference type="PANTHER" id="PTHR10971">
    <property type="entry name" value="MRNA EXPORT FACTOR AND BUB3"/>
    <property type="match status" value="1"/>
</dbReference>
<evidence type="ECO:0000256" key="2">
    <source>
        <dbReference type="ARBA" id="ARBA00022737"/>
    </source>
</evidence>
<evidence type="ECO:0000256" key="1">
    <source>
        <dbReference type="ARBA" id="ARBA00022574"/>
    </source>
</evidence>
<evidence type="ECO:0000256" key="3">
    <source>
        <dbReference type="PROSITE-ProRule" id="PRU00221"/>
    </source>
</evidence>
<evidence type="ECO:0000313" key="4">
    <source>
        <dbReference type="EMBL" id="OMH85504.1"/>
    </source>
</evidence>
<sequence>MNVDMLVSGSWDKTIGFWDASAPKALQDLIEVSERVYTLATVDNMLVAGLAGRQIMVYDLRNRSAPVETKESLLKYPTRKVTCMPNGQGFVVSSIEGRVAVEYFDPSPAVQSLKYAFKCHRKAVDGTDVVYPVNDMAFHPVHHTFVTGGSDGVVNLWDPVNKKRLKQYLGYPAGVSALDFNCSGNLLAIGSSYTFDQGDVEHLPDEVYIKEISESDVKPKPKSK</sequence>
<evidence type="ECO:0000313" key="5">
    <source>
        <dbReference type="Proteomes" id="UP000188320"/>
    </source>
</evidence>
<name>A0A1R1PX40_ZANCU</name>
<dbReference type="InterPro" id="IPR036322">
    <property type="entry name" value="WD40_repeat_dom_sf"/>
</dbReference>
<dbReference type="Gene3D" id="2.130.10.10">
    <property type="entry name" value="YVTN repeat-like/Quinoprotein amine dehydrogenase"/>
    <property type="match status" value="1"/>
</dbReference>
<dbReference type="AlphaFoldDB" id="A0A1R1PX40"/>
<reference evidence="5" key="1">
    <citation type="submission" date="2017-01" db="EMBL/GenBank/DDBJ databases">
        <authorList>
            <person name="Wang Y."/>
            <person name="White M."/>
            <person name="Kvist S."/>
            <person name="Moncalvo J.-M."/>
        </authorList>
    </citation>
    <scope>NUCLEOTIDE SEQUENCE [LARGE SCALE GENOMIC DNA]</scope>
    <source>
        <strain evidence="5">COL-18-3</strain>
    </source>
</reference>
<dbReference type="SMART" id="SM00320">
    <property type="entry name" value="WD40"/>
    <property type="match status" value="3"/>
</dbReference>
<dbReference type="PROSITE" id="PS50082">
    <property type="entry name" value="WD_REPEATS_2"/>
    <property type="match status" value="2"/>
</dbReference>
<dbReference type="OrthoDB" id="10262475at2759"/>
<keyword evidence="1 3" id="KW-0853">WD repeat</keyword>